<dbReference type="InterPro" id="IPR010060">
    <property type="entry name" value="NRPS_synth"/>
</dbReference>
<dbReference type="InterPro" id="IPR020845">
    <property type="entry name" value="AMP-binding_CS"/>
</dbReference>
<dbReference type="CDD" id="cd17646">
    <property type="entry name" value="A_NRPS_AB3403-like"/>
    <property type="match status" value="1"/>
</dbReference>
<dbReference type="Proteomes" id="UP001596512">
    <property type="component" value="Unassembled WGS sequence"/>
</dbReference>
<dbReference type="InterPro" id="IPR036736">
    <property type="entry name" value="ACP-like_sf"/>
</dbReference>
<comment type="cofactor">
    <cofactor evidence="1">
        <name>pantetheine 4'-phosphate</name>
        <dbReference type="ChEBI" id="CHEBI:47942"/>
    </cofactor>
</comment>
<dbReference type="InterPro" id="IPR023213">
    <property type="entry name" value="CAT-like_dom_sf"/>
</dbReference>
<feature type="domain" description="Carrier" evidence="6">
    <location>
        <begin position="689"/>
        <end position="763"/>
    </location>
</feature>
<evidence type="ECO:0000256" key="3">
    <source>
        <dbReference type="ARBA" id="ARBA00022553"/>
    </source>
</evidence>
<dbReference type="NCBIfam" id="TIGR01733">
    <property type="entry name" value="AA-adenyl-dom"/>
    <property type="match status" value="1"/>
</dbReference>
<dbReference type="PANTHER" id="PTHR45527">
    <property type="entry name" value="NONRIBOSOMAL PEPTIDE SYNTHETASE"/>
    <property type="match status" value="1"/>
</dbReference>
<dbReference type="InterPro" id="IPR010071">
    <property type="entry name" value="AA_adenyl_dom"/>
</dbReference>
<keyword evidence="4" id="KW-0677">Repeat</keyword>
<dbReference type="PROSITE" id="PS00012">
    <property type="entry name" value="PHOSPHOPANTETHEINE"/>
    <property type="match status" value="1"/>
</dbReference>
<dbReference type="Pfam" id="PF00550">
    <property type="entry name" value="PP-binding"/>
    <property type="match status" value="1"/>
</dbReference>
<dbReference type="Gene3D" id="3.30.559.30">
    <property type="entry name" value="Nonribosomal peptide synthetase, condensation domain"/>
    <property type="match status" value="2"/>
</dbReference>
<dbReference type="PANTHER" id="PTHR45527:SF1">
    <property type="entry name" value="FATTY ACID SYNTHASE"/>
    <property type="match status" value="1"/>
</dbReference>
<dbReference type="SUPFAM" id="SSF47336">
    <property type="entry name" value="ACP-like"/>
    <property type="match status" value="1"/>
</dbReference>
<dbReference type="PROSITE" id="PS50075">
    <property type="entry name" value="CARRIER"/>
    <property type="match status" value="1"/>
</dbReference>
<evidence type="ECO:0000256" key="1">
    <source>
        <dbReference type="ARBA" id="ARBA00001957"/>
    </source>
</evidence>
<dbReference type="Gene3D" id="3.30.559.10">
    <property type="entry name" value="Chloramphenicol acetyltransferase-like domain"/>
    <property type="match status" value="2"/>
</dbReference>
<dbReference type="InterPro" id="IPR006162">
    <property type="entry name" value="Ppantetheine_attach_site"/>
</dbReference>
<sequence>MVFHAALAALLTRLGAGTDLPVGTPVAGRSDAALADLVGFFVNTLVLRADTAGDPSFRALLDRVRAADLAAFDHADLPFERLVELLSPERSQARHPLFQVMLVHNDAASARPALPGVTATPIPVDTGVAKMDLTVTLVERLGDDERVQGFLEFSADLFDRATAQGIADRYARLLAALVGDPDAPIGAADVLTAAERHAVLDGWNDTAVDIPATTLPALFAAQVERTPHATAVVFEGRRVTYADLDAAANRLAHRLVERGAGRDTVVAVRLARSVELVVALYAVHKAGAAYLPVDPDYPADRIAFMLDDARPAFVVDADAFADLDTLPDTPPAVAARPDDAAYVIYTSGSTGRPKGVVVTHRAIVNRLLWMQDAYRLTDADRVLQKTPSSFDVSVWEFFWPLLTGAALVVAAPEGHKDPEYLARLIRAEGVTTVHFVPSMLRAFLAEPTAADCDGLRLVVCSGEALPADLAARCRAVLPHAGLHNLYGPTEAAVDVTAHAVDAPADTVPIGRPIWNTGLRVLDAALRPVPPGVAGELYLTGVQLARGYLRRPGLTAERFVADPYGPPGSRMYRTGDLARWTRDGVVEYLGRVDHQVKLRGFRIELGEVEQVLRDHPGVEQAAVVVRDDRLVGYVVGDADGVREHAARLLPEHMVPAALVVLDALPLSLSGKLDRAALPAPDFAARVGDDEASTPREQVLCELFAGLLGLERVGAHDGFFALGGDSILSIELVSRARAAGLAISPRDVFAHQTPAALAAAASVVEDDRDREPEGHGVGRVPMTPVMGWLRERGGPIDRFSQSVLVRLPADATAERIESALQAVLDRHDLLRARLDTSDWSLDVAAPGSVRVELTRADDAYAAAEAAQADLRPIEGRMLRAVWLAPDRLLLVVHHLVVDGVSWRVLLGDLAAAWAGADLAPVGTSARRWAELAHAAAGGPDDLAALAGWVAVLDGPAPTLTDRPLDAADTEVTVERLTVTLPASDTEPLLTTLPELFHTGVTEVLLTGLGIALAGWLRDRGADPRGGVLVDVEGHGRDHDRADLSRTVGWFTSVAPARLAVDGIDLADALAGGPAAGDALKRVKQDLATRPADATGFGRLRYLTADAGARLAALPRPGVLFNYNGRLPADTAGDWSVDLTPLPAGVDPAAPVAYPLDVTAVTLDGPTGPSLRATWSWPGGALGAAEAARLADAWFAALRGLAAHAADPAAGGHTPADLTLVSLSQDEIDEFEADFL</sequence>
<dbReference type="InterPro" id="IPR025110">
    <property type="entry name" value="AMP-bd_C"/>
</dbReference>
<reference evidence="8" key="1">
    <citation type="journal article" date="2019" name="Int. J. Syst. Evol. Microbiol.">
        <title>The Global Catalogue of Microorganisms (GCM) 10K type strain sequencing project: providing services to taxonomists for standard genome sequencing and annotation.</title>
        <authorList>
            <consortium name="The Broad Institute Genomics Platform"/>
            <consortium name="The Broad Institute Genome Sequencing Center for Infectious Disease"/>
            <person name="Wu L."/>
            <person name="Ma J."/>
        </authorList>
    </citation>
    <scope>NUCLEOTIDE SEQUENCE [LARGE SCALE GENOMIC DNA]</scope>
    <source>
        <strain evidence="8">JCM 17695</strain>
    </source>
</reference>
<accession>A0ABW2TPU7</accession>
<dbReference type="Pfam" id="PF00668">
    <property type="entry name" value="Condensation"/>
    <property type="match status" value="2"/>
</dbReference>
<evidence type="ECO:0000313" key="8">
    <source>
        <dbReference type="Proteomes" id="UP001596512"/>
    </source>
</evidence>
<dbReference type="Pfam" id="PF00501">
    <property type="entry name" value="AMP-binding"/>
    <property type="match status" value="1"/>
</dbReference>
<evidence type="ECO:0000313" key="7">
    <source>
        <dbReference type="EMBL" id="MFC7615194.1"/>
    </source>
</evidence>
<dbReference type="InterPro" id="IPR045851">
    <property type="entry name" value="AMP-bd_C_sf"/>
</dbReference>
<dbReference type="SUPFAM" id="SSF56801">
    <property type="entry name" value="Acetyl-CoA synthetase-like"/>
    <property type="match status" value="1"/>
</dbReference>
<dbReference type="PRINTS" id="PR00154">
    <property type="entry name" value="AMPBINDING"/>
</dbReference>
<protein>
    <submittedName>
        <fullName evidence="7">Amino acid adenylation domain-containing protein</fullName>
    </submittedName>
</protein>
<organism evidence="7 8">
    <name type="scientific">Actinokineospora soli</name>
    <dbReference type="NCBI Taxonomy" id="1048753"/>
    <lineage>
        <taxon>Bacteria</taxon>
        <taxon>Bacillati</taxon>
        <taxon>Actinomycetota</taxon>
        <taxon>Actinomycetes</taxon>
        <taxon>Pseudonocardiales</taxon>
        <taxon>Pseudonocardiaceae</taxon>
        <taxon>Actinokineospora</taxon>
    </lineage>
</organism>
<evidence type="ECO:0000256" key="2">
    <source>
        <dbReference type="ARBA" id="ARBA00022450"/>
    </source>
</evidence>
<evidence type="ECO:0000259" key="6">
    <source>
        <dbReference type="PROSITE" id="PS50075"/>
    </source>
</evidence>
<dbReference type="InterPro" id="IPR000873">
    <property type="entry name" value="AMP-dep_synth/lig_dom"/>
</dbReference>
<dbReference type="Pfam" id="PF13193">
    <property type="entry name" value="AMP-binding_C"/>
    <property type="match status" value="1"/>
</dbReference>
<keyword evidence="5" id="KW-0045">Antibiotic biosynthesis</keyword>
<dbReference type="Gene3D" id="3.30.300.30">
    <property type="match status" value="1"/>
</dbReference>
<dbReference type="SMART" id="SM00823">
    <property type="entry name" value="PKS_PP"/>
    <property type="match status" value="1"/>
</dbReference>
<dbReference type="SUPFAM" id="SSF52777">
    <property type="entry name" value="CoA-dependent acyltransferases"/>
    <property type="match status" value="3"/>
</dbReference>
<keyword evidence="8" id="KW-1185">Reference proteome</keyword>
<gene>
    <name evidence="7" type="ORF">ACFQV2_18445</name>
</gene>
<dbReference type="Gene3D" id="2.30.38.10">
    <property type="entry name" value="Luciferase, Domain 3"/>
    <property type="match status" value="1"/>
</dbReference>
<name>A0ABW2TPU7_9PSEU</name>
<dbReference type="EMBL" id="JBHTEY010000004">
    <property type="protein sequence ID" value="MFC7615194.1"/>
    <property type="molecule type" value="Genomic_DNA"/>
</dbReference>
<keyword evidence="3" id="KW-0597">Phosphoprotein</keyword>
<dbReference type="Gene3D" id="1.10.1200.10">
    <property type="entry name" value="ACP-like"/>
    <property type="match status" value="1"/>
</dbReference>
<dbReference type="InterPro" id="IPR020806">
    <property type="entry name" value="PKS_PP-bd"/>
</dbReference>
<keyword evidence="2" id="KW-0596">Phosphopantetheine</keyword>
<dbReference type="NCBIfam" id="TIGR01720">
    <property type="entry name" value="NRPS-para261"/>
    <property type="match status" value="1"/>
</dbReference>
<evidence type="ECO:0000256" key="5">
    <source>
        <dbReference type="ARBA" id="ARBA00023194"/>
    </source>
</evidence>
<proteinExistence type="predicted"/>
<comment type="caution">
    <text evidence="7">The sequence shown here is derived from an EMBL/GenBank/DDBJ whole genome shotgun (WGS) entry which is preliminary data.</text>
</comment>
<dbReference type="Gene3D" id="3.40.50.980">
    <property type="match status" value="2"/>
</dbReference>
<dbReference type="InterPro" id="IPR001242">
    <property type="entry name" value="Condensation_dom"/>
</dbReference>
<evidence type="ECO:0000256" key="4">
    <source>
        <dbReference type="ARBA" id="ARBA00022737"/>
    </source>
</evidence>
<dbReference type="InterPro" id="IPR009081">
    <property type="entry name" value="PP-bd_ACP"/>
</dbReference>
<dbReference type="PROSITE" id="PS00455">
    <property type="entry name" value="AMP_BINDING"/>
    <property type="match status" value="1"/>
</dbReference>
<dbReference type="InterPro" id="IPR020459">
    <property type="entry name" value="AMP-binding"/>
</dbReference>